<keyword evidence="4" id="KW-1185">Reference proteome</keyword>
<protein>
    <submittedName>
        <fullName evidence="3">NADP-dependent oxidoreductase</fullName>
    </submittedName>
</protein>
<dbReference type="InterPro" id="IPR013149">
    <property type="entry name" value="ADH-like_C"/>
</dbReference>
<dbReference type="RefSeq" id="WP_110607617.1">
    <property type="nucleotide sequence ID" value="NZ_PDOD01000001.1"/>
</dbReference>
<accession>A0A323TFJ3</accession>
<dbReference type="EMBL" id="PDOD01000001">
    <property type="protein sequence ID" value="PYZ93982.1"/>
    <property type="molecule type" value="Genomic_DNA"/>
</dbReference>
<dbReference type="Proteomes" id="UP000248214">
    <property type="component" value="Unassembled WGS sequence"/>
</dbReference>
<dbReference type="Pfam" id="PF16884">
    <property type="entry name" value="ADH_N_2"/>
    <property type="match status" value="1"/>
</dbReference>
<proteinExistence type="predicted"/>
<comment type="caution">
    <text evidence="3">The sequence shown here is derived from an EMBL/GenBank/DDBJ whole genome shotgun (WGS) entry which is preliminary data.</text>
</comment>
<dbReference type="OrthoDB" id="9805663at2"/>
<dbReference type="Pfam" id="PF00107">
    <property type="entry name" value="ADH_zinc_N"/>
    <property type="match status" value="1"/>
</dbReference>
<dbReference type="GO" id="GO:0016628">
    <property type="term" value="F:oxidoreductase activity, acting on the CH-CH group of donors, NAD or NADP as acceptor"/>
    <property type="evidence" value="ECO:0007669"/>
    <property type="project" value="InterPro"/>
</dbReference>
<dbReference type="SUPFAM" id="SSF51735">
    <property type="entry name" value="NAD(P)-binding Rossmann-fold domains"/>
    <property type="match status" value="1"/>
</dbReference>
<reference evidence="3 4" key="1">
    <citation type="submission" date="2017-10" db="EMBL/GenBank/DDBJ databases">
        <title>Bacillus sp. nov., a halophilic bacterium isolated from a Keqin Lake.</title>
        <authorList>
            <person name="Wang H."/>
        </authorList>
    </citation>
    <scope>NUCLEOTIDE SEQUENCE [LARGE SCALE GENOMIC DNA]</scope>
    <source>
        <strain evidence="3 4">KQ-12</strain>
    </source>
</reference>
<dbReference type="PANTHER" id="PTHR43205">
    <property type="entry name" value="PROSTAGLANDIN REDUCTASE"/>
    <property type="match status" value="1"/>
</dbReference>
<evidence type="ECO:0000256" key="1">
    <source>
        <dbReference type="ARBA" id="ARBA00023002"/>
    </source>
</evidence>
<dbReference type="InterPro" id="IPR036291">
    <property type="entry name" value="NAD(P)-bd_dom_sf"/>
</dbReference>
<dbReference type="SMART" id="SM00829">
    <property type="entry name" value="PKS_ER"/>
    <property type="match status" value="1"/>
</dbReference>
<dbReference type="SUPFAM" id="SSF50129">
    <property type="entry name" value="GroES-like"/>
    <property type="match status" value="1"/>
</dbReference>
<feature type="domain" description="Enoyl reductase (ER)" evidence="2">
    <location>
        <begin position="17"/>
        <end position="331"/>
    </location>
</feature>
<evidence type="ECO:0000313" key="3">
    <source>
        <dbReference type="EMBL" id="PYZ93982.1"/>
    </source>
</evidence>
<dbReference type="InterPro" id="IPR011032">
    <property type="entry name" value="GroES-like_sf"/>
</dbReference>
<dbReference type="FunFam" id="3.40.50.720:FF:000121">
    <property type="entry name" value="Prostaglandin reductase 2"/>
    <property type="match status" value="1"/>
</dbReference>
<organism evidence="3 4">
    <name type="scientific">Salipaludibacillus keqinensis</name>
    <dbReference type="NCBI Taxonomy" id="2045207"/>
    <lineage>
        <taxon>Bacteria</taxon>
        <taxon>Bacillati</taxon>
        <taxon>Bacillota</taxon>
        <taxon>Bacilli</taxon>
        <taxon>Bacillales</taxon>
        <taxon>Bacillaceae</taxon>
    </lineage>
</organism>
<keyword evidence="1" id="KW-0560">Oxidoreductase</keyword>
<evidence type="ECO:0000313" key="4">
    <source>
        <dbReference type="Proteomes" id="UP000248214"/>
    </source>
</evidence>
<dbReference type="Gene3D" id="3.90.180.10">
    <property type="entry name" value="Medium-chain alcohol dehydrogenases, catalytic domain"/>
    <property type="match status" value="1"/>
</dbReference>
<dbReference type="PANTHER" id="PTHR43205:SF7">
    <property type="entry name" value="PROSTAGLANDIN REDUCTASE 1"/>
    <property type="match status" value="1"/>
</dbReference>
<evidence type="ECO:0000259" key="2">
    <source>
        <dbReference type="SMART" id="SM00829"/>
    </source>
</evidence>
<sequence length="335" mass="37057">MTTMEQIILTKRPQGAPTLENFEFRKTNIPEPSHKEVLVETHYVSVDPYMRGRMEDTKSYVEPFKLNEVLNGGVVGKVIESNSDLFNEGDFVIGHLGWQEYSVAKENELRKVDENIAPLSSYLGVLGMPGLTAYFGMREIGKPQKGETVLVSGAAGAVGMIAGQIAKLQGAKVIGIAGSDKKIDYLINKAGFDHAINYKTTKDINQSLLELCPEGIDVYFDNVGGPISEAVYPLLNTFARIPQCGAISSYNKQEDDIGPRIHTYLIKSRVLIQGFIVGDYAPKFQEASQELGRMLQDGQLIYEETVTDGFKKIPEAFLGLFKGENLGKQLIRVKR</sequence>
<dbReference type="InterPro" id="IPR041694">
    <property type="entry name" value="ADH_N_2"/>
</dbReference>
<dbReference type="AlphaFoldDB" id="A0A323TFJ3"/>
<gene>
    <name evidence="3" type="ORF">CR194_00090</name>
</gene>
<name>A0A323TFJ3_9BACI</name>
<dbReference type="InterPro" id="IPR020843">
    <property type="entry name" value="ER"/>
</dbReference>
<dbReference type="CDD" id="cd05288">
    <property type="entry name" value="PGDH"/>
    <property type="match status" value="1"/>
</dbReference>
<dbReference type="Gene3D" id="3.40.50.720">
    <property type="entry name" value="NAD(P)-binding Rossmann-like Domain"/>
    <property type="match status" value="1"/>
</dbReference>
<dbReference type="InterPro" id="IPR045010">
    <property type="entry name" value="MDR_fam"/>
</dbReference>